<protein>
    <submittedName>
        <fullName evidence="1">Uncharacterized protein</fullName>
    </submittedName>
</protein>
<organism evidence="1 2">
    <name type="scientific">Catenaria anguillulae PL171</name>
    <dbReference type="NCBI Taxonomy" id="765915"/>
    <lineage>
        <taxon>Eukaryota</taxon>
        <taxon>Fungi</taxon>
        <taxon>Fungi incertae sedis</taxon>
        <taxon>Blastocladiomycota</taxon>
        <taxon>Blastocladiomycetes</taxon>
        <taxon>Blastocladiales</taxon>
        <taxon>Catenariaceae</taxon>
        <taxon>Catenaria</taxon>
    </lineage>
</organism>
<dbReference type="Proteomes" id="UP000193411">
    <property type="component" value="Unassembled WGS sequence"/>
</dbReference>
<proteinExistence type="predicted"/>
<evidence type="ECO:0000313" key="2">
    <source>
        <dbReference type="Proteomes" id="UP000193411"/>
    </source>
</evidence>
<keyword evidence="2" id="KW-1185">Reference proteome</keyword>
<dbReference type="AlphaFoldDB" id="A0A1Y2H7H2"/>
<comment type="caution">
    <text evidence="1">The sequence shown here is derived from an EMBL/GenBank/DDBJ whole genome shotgun (WGS) entry which is preliminary data.</text>
</comment>
<dbReference type="EMBL" id="MCFL01000081">
    <property type="protein sequence ID" value="ORZ30547.1"/>
    <property type="molecule type" value="Genomic_DNA"/>
</dbReference>
<reference evidence="1 2" key="1">
    <citation type="submission" date="2016-07" db="EMBL/GenBank/DDBJ databases">
        <title>Pervasive Adenine N6-methylation of Active Genes in Fungi.</title>
        <authorList>
            <consortium name="DOE Joint Genome Institute"/>
            <person name="Mondo S.J."/>
            <person name="Dannebaum R.O."/>
            <person name="Kuo R.C."/>
            <person name="Labutti K."/>
            <person name="Haridas S."/>
            <person name="Kuo A."/>
            <person name="Salamov A."/>
            <person name="Ahrendt S.R."/>
            <person name="Lipzen A."/>
            <person name="Sullivan W."/>
            <person name="Andreopoulos W.B."/>
            <person name="Clum A."/>
            <person name="Lindquist E."/>
            <person name="Daum C."/>
            <person name="Ramamoorthy G.K."/>
            <person name="Gryganskyi A."/>
            <person name="Culley D."/>
            <person name="Magnuson J.K."/>
            <person name="James T.Y."/>
            <person name="O'Malley M.A."/>
            <person name="Stajich J.E."/>
            <person name="Spatafora J.W."/>
            <person name="Visel A."/>
            <person name="Grigoriev I.V."/>
        </authorList>
    </citation>
    <scope>NUCLEOTIDE SEQUENCE [LARGE SCALE GENOMIC DNA]</scope>
    <source>
        <strain evidence="1 2">PL171</strain>
    </source>
</reference>
<sequence>MAAATAHIVGSGATSPEMVDKFLAHLKKQYATGAPEKRVMVAEVAEALVKSPGSKDLVGRVIDSWLPVVAIGRQAAKPVRDGQQGQGQGQQGQVAEDECEADMWAAVWSAYVNVESTGIRLYGVETAKLVSEWLASTQDWHLQDQLAKTLDWLIRATPAGSGTAPTTSLTQGLSAAISDATLARIVQLAMGQKREALLKGAVAAVAFKVRVGGAEANGQVAEVAREFVAWLVSEIVKASRGHPMLTDLVTQMGDGELAAHLITQEMVDALVSTGHTAITKPSKRAPKPDVAVDMWACFATLLRRPVTKSGASSPPALRLSDPVAFLAVAQHACDVSARNLAVTAIHHVKQLLPMFAALGMDLKYIVQDVGGFPAKLETTGATSGDAQMVAVALVHLAAVAAGVPLTGDAEGLEAVDAKAVAAVRPWVKGLVGALVGKSGMVPVVHDELVKLGKALQ</sequence>
<gene>
    <name evidence="1" type="ORF">BCR44DRAFT_358263</name>
</gene>
<evidence type="ECO:0000313" key="1">
    <source>
        <dbReference type="EMBL" id="ORZ30547.1"/>
    </source>
</evidence>
<name>A0A1Y2H7H2_9FUNG</name>
<accession>A0A1Y2H7H2</accession>